<feature type="repeat" description="TPR" evidence="7">
    <location>
        <begin position="200"/>
        <end position="233"/>
    </location>
</feature>
<dbReference type="InterPro" id="IPR036097">
    <property type="entry name" value="HisK_dim/P_sf"/>
</dbReference>
<keyword evidence="4" id="KW-0808">Transferase</keyword>
<dbReference type="InterPro" id="IPR004358">
    <property type="entry name" value="Sig_transdc_His_kin-like_C"/>
</dbReference>
<proteinExistence type="predicted"/>
<dbReference type="PANTHER" id="PTHR43711:SF1">
    <property type="entry name" value="HISTIDINE KINASE 1"/>
    <property type="match status" value="1"/>
</dbReference>
<evidence type="ECO:0000256" key="3">
    <source>
        <dbReference type="ARBA" id="ARBA00022553"/>
    </source>
</evidence>
<keyword evidence="3" id="KW-0597">Phosphoprotein</keyword>
<keyword evidence="12" id="KW-1185">Reference proteome</keyword>
<evidence type="ECO:0000256" key="2">
    <source>
        <dbReference type="ARBA" id="ARBA00012438"/>
    </source>
</evidence>
<name>A0ABP8N4U0_9BACT</name>
<dbReference type="Gene3D" id="1.10.287.130">
    <property type="match status" value="1"/>
</dbReference>
<dbReference type="InterPro" id="IPR036890">
    <property type="entry name" value="HATPase_C_sf"/>
</dbReference>
<protein>
    <recommendedName>
        <fullName evidence="2">histidine kinase</fullName>
        <ecNumber evidence="2">2.7.13.3</ecNumber>
    </recommendedName>
</protein>
<reference evidence="12" key="1">
    <citation type="journal article" date="2019" name="Int. J. Syst. Evol. Microbiol.">
        <title>The Global Catalogue of Microorganisms (GCM) 10K type strain sequencing project: providing services to taxonomists for standard genome sequencing and annotation.</title>
        <authorList>
            <consortium name="The Broad Institute Genomics Platform"/>
            <consortium name="The Broad Institute Genome Sequencing Center for Infectious Disease"/>
            <person name="Wu L."/>
            <person name="Ma J."/>
        </authorList>
    </citation>
    <scope>NUCLEOTIDE SEQUENCE [LARGE SCALE GENOMIC DNA]</scope>
    <source>
        <strain evidence="12">JCM 32105</strain>
    </source>
</reference>
<dbReference type="InterPro" id="IPR050736">
    <property type="entry name" value="Sensor_HK_Regulatory"/>
</dbReference>
<comment type="catalytic activity">
    <reaction evidence="1">
        <text>ATP + protein L-histidine = ADP + protein N-phospho-L-histidine.</text>
        <dbReference type="EC" id="2.7.13.3"/>
    </reaction>
</comment>
<dbReference type="InterPro" id="IPR011990">
    <property type="entry name" value="TPR-like_helical_dom_sf"/>
</dbReference>
<feature type="domain" description="Histidine kinase" evidence="10">
    <location>
        <begin position="442"/>
        <end position="659"/>
    </location>
</feature>
<dbReference type="Gene3D" id="1.25.40.10">
    <property type="entry name" value="Tetratricopeptide repeat domain"/>
    <property type="match status" value="3"/>
</dbReference>
<feature type="repeat" description="TPR" evidence="7">
    <location>
        <begin position="159"/>
        <end position="192"/>
    </location>
</feature>
<keyword evidence="8" id="KW-0812">Transmembrane</keyword>
<evidence type="ECO:0000256" key="6">
    <source>
        <dbReference type="ARBA" id="ARBA00023012"/>
    </source>
</evidence>
<dbReference type="SMART" id="SM00028">
    <property type="entry name" value="TPR"/>
    <property type="match status" value="5"/>
</dbReference>
<organism evidence="11 12">
    <name type="scientific">Nemorincola caseinilytica</name>
    <dbReference type="NCBI Taxonomy" id="2054315"/>
    <lineage>
        <taxon>Bacteria</taxon>
        <taxon>Pseudomonadati</taxon>
        <taxon>Bacteroidota</taxon>
        <taxon>Chitinophagia</taxon>
        <taxon>Chitinophagales</taxon>
        <taxon>Chitinophagaceae</taxon>
        <taxon>Nemorincola</taxon>
    </lineage>
</organism>
<evidence type="ECO:0000256" key="8">
    <source>
        <dbReference type="SAM" id="Phobius"/>
    </source>
</evidence>
<evidence type="ECO:0000256" key="4">
    <source>
        <dbReference type="ARBA" id="ARBA00022679"/>
    </source>
</evidence>
<evidence type="ECO:0000313" key="11">
    <source>
        <dbReference type="EMBL" id="GAA4461333.1"/>
    </source>
</evidence>
<evidence type="ECO:0000256" key="1">
    <source>
        <dbReference type="ARBA" id="ARBA00000085"/>
    </source>
</evidence>
<keyword evidence="8" id="KW-0472">Membrane</keyword>
<dbReference type="InterPro" id="IPR003661">
    <property type="entry name" value="HisK_dim/P_dom"/>
</dbReference>
<dbReference type="PANTHER" id="PTHR43711">
    <property type="entry name" value="TWO-COMPONENT HISTIDINE KINASE"/>
    <property type="match status" value="1"/>
</dbReference>
<gene>
    <name evidence="11" type="ORF">GCM10023093_05810</name>
</gene>
<dbReference type="Pfam" id="PF13424">
    <property type="entry name" value="TPR_12"/>
    <property type="match status" value="2"/>
</dbReference>
<keyword evidence="8" id="KW-1133">Transmembrane helix</keyword>
<dbReference type="PROSITE" id="PS50109">
    <property type="entry name" value="HIS_KIN"/>
    <property type="match status" value="1"/>
</dbReference>
<keyword evidence="6" id="KW-0902">Two-component regulatory system</keyword>
<dbReference type="SMART" id="SM00387">
    <property type="entry name" value="HATPase_c"/>
    <property type="match status" value="1"/>
</dbReference>
<dbReference type="EMBL" id="BAABFA010000005">
    <property type="protein sequence ID" value="GAA4461333.1"/>
    <property type="molecule type" value="Genomic_DNA"/>
</dbReference>
<keyword evidence="5" id="KW-0418">Kinase</keyword>
<dbReference type="CDD" id="cd00082">
    <property type="entry name" value="HisKA"/>
    <property type="match status" value="1"/>
</dbReference>
<comment type="caution">
    <text evidence="11">The sequence shown here is derived from an EMBL/GenBank/DDBJ whole genome shotgun (WGS) entry which is preliminary data.</text>
</comment>
<feature type="transmembrane region" description="Helical" evidence="8">
    <location>
        <begin position="393"/>
        <end position="412"/>
    </location>
</feature>
<feature type="signal peptide" evidence="9">
    <location>
        <begin position="1"/>
        <end position="19"/>
    </location>
</feature>
<dbReference type="InterPro" id="IPR003594">
    <property type="entry name" value="HATPase_dom"/>
</dbReference>
<feature type="chain" id="PRO_5045159925" description="histidine kinase" evidence="9">
    <location>
        <begin position="20"/>
        <end position="659"/>
    </location>
</feature>
<dbReference type="Proteomes" id="UP001500067">
    <property type="component" value="Unassembled WGS sequence"/>
</dbReference>
<evidence type="ECO:0000313" key="12">
    <source>
        <dbReference type="Proteomes" id="UP001500067"/>
    </source>
</evidence>
<evidence type="ECO:0000256" key="7">
    <source>
        <dbReference type="PROSITE-ProRule" id="PRU00339"/>
    </source>
</evidence>
<accession>A0ABP8N4U0</accession>
<dbReference type="InterPro" id="IPR005467">
    <property type="entry name" value="His_kinase_dom"/>
</dbReference>
<evidence type="ECO:0000256" key="5">
    <source>
        <dbReference type="ARBA" id="ARBA00022777"/>
    </source>
</evidence>
<dbReference type="PRINTS" id="PR00344">
    <property type="entry name" value="BCTRLSENSOR"/>
</dbReference>
<sequence>MKLYICLFISLLCAYTSFSQVDISALKADLKNQKSIEERIEIYRDIYNYYQHSQPDSASYYANMGLQEFKAKKSKNGIASMTVLLAFMNSLHGRIDMARQMQEEAIALFREVGNKRGIASALNGIGVLEGRSGNFRDATKHFMEALKYFEELHDTDGIVNTYMKIGVVNEKNDIMDKALDYYNKALNLMGKKEVKGTDVIYLYNNIGIVYAKMGNLELALPYFERALAGSNKPEKTGIRIQTLNNLGIVFDKYGDYKKSLAYFDEALKITQDKNMPEDFARISVSRSGVIGKTQPEEAIKTLKEALKVVQELGLRSMEPDIYDAMVEQYNRMGKHKEAFDAMATLKHIEDSLESKEKAKEIMDLQSVHELERSNAQLALAEEKNESNRLIRNIIIGVAIGFAVLFIAVLLLYRKTNVLNRRLSRRENELQKTNDMKDKLFSIIGHDLRGPIGNVPVMLQILEDSSTSKEEQKYLIESLIAHTQASAETLDKLLYWGQAQIKGIGMKQSAFAVDDAVQNNLSLISITAKQKQISIVNNIAPGTKVFADPAHFDFVIRNLLSNALKFTHNGGTVTLGADTRQKAGHVVFSVTDDGIGINAQRQQEIFKPFASSTRGTADEKGTSIGLMLCKEFVNENGGDIWVTSEENKGSTFYFSLKASA</sequence>
<dbReference type="PROSITE" id="PS50005">
    <property type="entry name" value="TPR"/>
    <property type="match status" value="3"/>
</dbReference>
<dbReference type="SUPFAM" id="SSF47384">
    <property type="entry name" value="Homodimeric domain of signal transducing histidine kinase"/>
    <property type="match status" value="1"/>
</dbReference>
<dbReference type="Pfam" id="PF02518">
    <property type="entry name" value="HATPase_c"/>
    <property type="match status" value="1"/>
</dbReference>
<feature type="repeat" description="TPR" evidence="7">
    <location>
        <begin position="240"/>
        <end position="273"/>
    </location>
</feature>
<evidence type="ECO:0000259" key="10">
    <source>
        <dbReference type="PROSITE" id="PS50109"/>
    </source>
</evidence>
<dbReference type="RefSeq" id="WP_345078278.1">
    <property type="nucleotide sequence ID" value="NZ_BAABFA010000005.1"/>
</dbReference>
<dbReference type="PROSITE" id="PS50293">
    <property type="entry name" value="TPR_REGION"/>
    <property type="match status" value="1"/>
</dbReference>
<keyword evidence="7" id="KW-0802">TPR repeat</keyword>
<dbReference type="InterPro" id="IPR019734">
    <property type="entry name" value="TPR_rpt"/>
</dbReference>
<dbReference type="SUPFAM" id="SSF48452">
    <property type="entry name" value="TPR-like"/>
    <property type="match status" value="2"/>
</dbReference>
<evidence type="ECO:0000256" key="9">
    <source>
        <dbReference type="SAM" id="SignalP"/>
    </source>
</evidence>
<dbReference type="Gene3D" id="3.30.565.10">
    <property type="entry name" value="Histidine kinase-like ATPase, C-terminal domain"/>
    <property type="match status" value="1"/>
</dbReference>
<dbReference type="SUPFAM" id="SSF55874">
    <property type="entry name" value="ATPase domain of HSP90 chaperone/DNA topoisomerase II/histidine kinase"/>
    <property type="match status" value="1"/>
</dbReference>
<keyword evidence="9" id="KW-0732">Signal</keyword>
<dbReference type="EC" id="2.7.13.3" evidence="2"/>